<keyword evidence="3" id="KW-1185">Reference proteome</keyword>
<feature type="signal peptide" evidence="1">
    <location>
        <begin position="1"/>
        <end position="18"/>
    </location>
</feature>
<proteinExistence type="predicted"/>
<dbReference type="Proteomes" id="UP000187609">
    <property type="component" value="Unassembled WGS sequence"/>
</dbReference>
<evidence type="ECO:0000256" key="1">
    <source>
        <dbReference type="SAM" id="SignalP"/>
    </source>
</evidence>
<accession>A0A1J6KC24</accession>
<feature type="chain" id="PRO_5012498551" evidence="1">
    <location>
        <begin position="19"/>
        <end position="95"/>
    </location>
</feature>
<dbReference type="Gramene" id="OIT27637">
    <property type="protein sequence ID" value="OIT27637"/>
    <property type="gene ID" value="A4A49_21229"/>
</dbReference>
<organism evidence="2 3">
    <name type="scientific">Nicotiana attenuata</name>
    <name type="common">Coyote tobacco</name>
    <dbReference type="NCBI Taxonomy" id="49451"/>
    <lineage>
        <taxon>Eukaryota</taxon>
        <taxon>Viridiplantae</taxon>
        <taxon>Streptophyta</taxon>
        <taxon>Embryophyta</taxon>
        <taxon>Tracheophyta</taxon>
        <taxon>Spermatophyta</taxon>
        <taxon>Magnoliopsida</taxon>
        <taxon>eudicotyledons</taxon>
        <taxon>Gunneridae</taxon>
        <taxon>Pentapetalae</taxon>
        <taxon>asterids</taxon>
        <taxon>lamiids</taxon>
        <taxon>Solanales</taxon>
        <taxon>Solanaceae</taxon>
        <taxon>Nicotianoideae</taxon>
        <taxon>Nicotianeae</taxon>
        <taxon>Nicotiana</taxon>
    </lineage>
</organism>
<dbReference type="EMBL" id="MJEQ01002333">
    <property type="protein sequence ID" value="OIT27637.1"/>
    <property type="molecule type" value="Genomic_DNA"/>
</dbReference>
<comment type="caution">
    <text evidence="2">The sequence shown here is derived from an EMBL/GenBank/DDBJ whole genome shotgun (WGS) entry which is preliminary data.</text>
</comment>
<sequence length="95" mass="11089">MRTFWNFSLTKLYRMILCSDIMLSCMLRSVVKHLGIDQTAMKEFAETWGIYSSFIFYYLPTGICRRSNLLVVHKFPGELRSLLLGPTVHKKMAHV</sequence>
<keyword evidence="1" id="KW-0732">Signal</keyword>
<protein>
    <submittedName>
        <fullName evidence="2">Uncharacterized protein</fullName>
    </submittedName>
</protein>
<dbReference type="AlphaFoldDB" id="A0A1J6KC24"/>
<gene>
    <name evidence="2" type="ORF">A4A49_21229</name>
</gene>
<name>A0A1J6KC24_NICAT</name>
<evidence type="ECO:0000313" key="3">
    <source>
        <dbReference type="Proteomes" id="UP000187609"/>
    </source>
</evidence>
<reference evidence="2" key="1">
    <citation type="submission" date="2016-11" db="EMBL/GenBank/DDBJ databases">
        <title>The genome of Nicotiana attenuata.</title>
        <authorList>
            <person name="Xu S."/>
            <person name="Brockmoeller T."/>
            <person name="Gaquerel E."/>
            <person name="Navarro A."/>
            <person name="Kuhl H."/>
            <person name="Gase K."/>
            <person name="Ling Z."/>
            <person name="Zhou W."/>
            <person name="Kreitzer C."/>
            <person name="Stanke M."/>
            <person name="Tang H."/>
            <person name="Lyons E."/>
            <person name="Pandey P."/>
            <person name="Pandey S.P."/>
            <person name="Timmermann B."/>
            <person name="Baldwin I.T."/>
        </authorList>
    </citation>
    <scope>NUCLEOTIDE SEQUENCE [LARGE SCALE GENOMIC DNA]</scope>
    <source>
        <strain evidence="2">UT</strain>
    </source>
</reference>
<evidence type="ECO:0000313" key="2">
    <source>
        <dbReference type="EMBL" id="OIT27637.1"/>
    </source>
</evidence>
<dbReference type="SMR" id="A0A1J6KC24"/>